<dbReference type="GO" id="GO:0003700">
    <property type="term" value="F:DNA-binding transcription factor activity"/>
    <property type="evidence" value="ECO:0007669"/>
    <property type="project" value="TreeGrafter"/>
</dbReference>
<evidence type="ECO:0000256" key="3">
    <source>
        <dbReference type="ARBA" id="ARBA00023163"/>
    </source>
</evidence>
<keyword evidence="7" id="KW-1185">Reference proteome</keyword>
<dbReference type="InterPro" id="IPR050109">
    <property type="entry name" value="HTH-type_TetR-like_transc_reg"/>
</dbReference>
<evidence type="ECO:0000259" key="5">
    <source>
        <dbReference type="PROSITE" id="PS50977"/>
    </source>
</evidence>
<keyword evidence="3" id="KW-0804">Transcription</keyword>
<dbReference type="PANTHER" id="PTHR30055">
    <property type="entry name" value="HTH-TYPE TRANSCRIPTIONAL REGULATOR RUTR"/>
    <property type="match status" value="1"/>
</dbReference>
<dbReference type="HOGENOM" id="CLU_069356_24_2_11"/>
<organism evidence="6 7">
    <name type="scientific">Gordonia polyisoprenivorans (strain DSM 44266 / VH2)</name>
    <dbReference type="NCBI Taxonomy" id="1112204"/>
    <lineage>
        <taxon>Bacteria</taxon>
        <taxon>Bacillati</taxon>
        <taxon>Actinomycetota</taxon>
        <taxon>Actinomycetes</taxon>
        <taxon>Mycobacteriales</taxon>
        <taxon>Gordoniaceae</taxon>
        <taxon>Gordonia</taxon>
    </lineage>
</organism>
<dbReference type="GeneID" id="90159609"/>
<evidence type="ECO:0000256" key="1">
    <source>
        <dbReference type="ARBA" id="ARBA00023015"/>
    </source>
</evidence>
<evidence type="ECO:0000256" key="4">
    <source>
        <dbReference type="PROSITE-ProRule" id="PRU00335"/>
    </source>
</evidence>
<keyword evidence="2 4" id="KW-0238">DNA-binding</keyword>
<dbReference type="SUPFAM" id="SSF46689">
    <property type="entry name" value="Homeodomain-like"/>
    <property type="match status" value="1"/>
</dbReference>
<dbReference type="InterPro" id="IPR001647">
    <property type="entry name" value="HTH_TetR"/>
</dbReference>
<gene>
    <name evidence="6" type="ordered locus">GPOL_c25680</name>
</gene>
<dbReference type="KEGG" id="gpo:GPOL_c25680"/>
<keyword evidence="1" id="KW-0805">Transcription regulation</keyword>
<dbReference type="STRING" id="1112204.GPOL_c25680"/>
<dbReference type="PRINTS" id="PR00455">
    <property type="entry name" value="HTHTETR"/>
</dbReference>
<dbReference type="InterPro" id="IPR049484">
    <property type="entry name" value="Rv0078-like_C"/>
</dbReference>
<dbReference type="PANTHER" id="PTHR30055:SF234">
    <property type="entry name" value="HTH-TYPE TRANSCRIPTIONAL REGULATOR BETI"/>
    <property type="match status" value="1"/>
</dbReference>
<dbReference type="EMBL" id="CP003119">
    <property type="protein sequence ID" value="AFA73595.1"/>
    <property type="molecule type" value="Genomic_DNA"/>
</dbReference>
<dbReference type="Pfam" id="PF00440">
    <property type="entry name" value="TetR_N"/>
    <property type="match status" value="1"/>
</dbReference>
<protein>
    <submittedName>
        <fullName evidence="6">Transcriptional regulator, TetR family</fullName>
    </submittedName>
</protein>
<evidence type="ECO:0000313" key="7">
    <source>
        <dbReference type="Proteomes" id="UP000009154"/>
    </source>
</evidence>
<dbReference type="RefSeq" id="WP_014360181.1">
    <property type="nucleotide sequence ID" value="NC_016906.1"/>
</dbReference>
<dbReference type="Proteomes" id="UP000009154">
    <property type="component" value="Chromosome"/>
</dbReference>
<proteinExistence type="predicted"/>
<dbReference type="Gene3D" id="1.10.357.10">
    <property type="entry name" value="Tetracycline Repressor, domain 2"/>
    <property type="match status" value="1"/>
</dbReference>
<dbReference type="Pfam" id="PF21351">
    <property type="entry name" value="TetR_C_41"/>
    <property type="match status" value="1"/>
</dbReference>
<feature type="domain" description="HTH tetR-type" evidence="5">
    <location>
        <begin position="10"/>
        <end position="70"/>
    </location>
</feature>
<reference evidence="6 7" key="1">
    <citation type="journal article" date="2012" name="Appl. Environ. Microbiol.">
        <title>Involvement of two latex-clearing proteins during rubber degradation and insights into the subsequent degradation pathway revealed by the genome sequence of Gordonia polyisoprenivorans strain VH2.</title>
        <authorList>
            <person name="Hiessl S."/>
            <person name="Schuldes J."/>
            <person name="Thurmer A."/>
            <person name="Halbsguth T."/>
            <person name="Broker D."/>
            <person name="Angelov A."/>
            <person name="Liebl W."/>
            <person name="Daniel R."/>
            <person name="Steinbuchel A."/>
        </authorList>
    </citation>
    <scope>NUCLEOTIDE SEQUENCE [LARGE SCALE GENOMIC DNA]</scope>
    <source>
        <strain evidence="7">DSM 44266 / VH2</strain>
    </source>
</reference>
<name>H6N4L3_GORPV</name>
<evidence type="ECO:0000313" key="6">
    <source>
        <dbReference type="EMBL" id="AFA73595.1"/>
    </source>
</evidence>
<feature type="DNA-binding region" description="H-T-H motif" evidence="4">
    <location>
        <begin position="33"/>
        <end position="52"/>
    </location>
</feature>
<dbReference type="PROSITE" id="PS50977">
    <property type="entry name" value="HTH_TETR_2"/>
    <property type="match status" value="1"/>
</dbReference>
<accession>H6N4L3</accession>
<dbReference type="InterPro" id="IPR009057">
    <property type="entry name" value="Homeodomain-like_sf"/>
</dbReference>
<dbReference type="AlphaFoldDB" id="H6N4L3"/>
<sequence>MPRASAADAAQTAQRVLDSATELFSSRGFADVSLDDVAGAAGVTRGAVYHHYRNKAGLFGAVAARLQVRVADAVVQAAQAAGADPSDQLRVGSHAFLDAITSGTAVRILLIDAPSVVGWQEWRRLDAENSAAHLRDALRAAGVDEELLDATTAQLSGAMNETALWIAQHANTDVARAQAHSALNRLLAAYLS</sequence>
<evidence type="ECO:0000256" key="2">
    <source>
        <dbReference type="ARBA" id="ARBA00023125"/>
    </source>
</evidence>
<dbReference type="GO" id="GO:0000976">
    <property type="term" value="F:transcription cis-regulatory region binding"/>
    <property type="evidence" value="ECO:0007669"/>
    <property type="project" value="TreeGrafter"/>
</dbReference>
<dbReference type="eggNOG" id="COG1309">
    <property type="taxonomic scope" value="Bacteria"/>
</dbReference>